<reference evidence="7 8" key="1">
    <citation type="journal article" date="2015" name="Genome Announc.">
        <title>Genome Sequence of 'Candidatus Thioglobus singularis' Strain PS1, a Mixotroph from the SUP05 Clade of Marine Gammaproteobacteria.</title>
        <authorList>
            <person name="Marshall K.T."/>
            <person name="Morris R.M."/>
        </authorList>
    </citation>
    <scope>NUCLEOTIDE SEQUENCE [LARGE SCALE GENOMIC DNA]</scope>
    <source>
        <strain evidence="7 8">PS1</strain>
    </source>
</reference>
<dbReference type="GO" id="GO:0051205">
    <property type="term" value="P:protein insertion into membrane"/>
    <property type="evidence" value="ECO:0007669"/>
    <property type="project" value="UniProtKB-UniRule"/>
</dbReference>
<dbReference type="PANTHER" id="PTHR37482">
    <property type="entry name" value="OUTER MEMBRANE PROTEIN ASSEMBLY FACTOR BAME"/>
    <property type="match status" value="1"/>
</dbReference>
<keyword evidence="2 4" id="KW-0472">Membrane</keyword>
<dbReference type="AlphaFoldDB" id="A0A0M5KSW2"/>
<dbReference type="GO" id="GO:0030674">
    <property type="term" value="F:protein-macromolecule adaptor activity"/>
    <property type="evidence" value="ECO:0007669"/>
    <property type="project" value="TreeGrafter"/>
</dbReference>
<keyword evidence="3 4" id="KW-0998">Cell outer membrane</keyword>
<evidence type="ECO:0000256" key="5">
    <source>
        <dbReference type="SAM" id="SignalP"/>
    </source>
</evidence>
<feature type="chain" id="PRO_5008991987" description="Outer membrane protein assembly factor BamE" evidence="5">
    <location>
        <begin position="21"/>
        <end position="147"/>
    </location>
</feature>
<evidence type="ECO:0000256" key="3">
    <source>
        <dbReference type="ARBA" id="ARBA00023237"/>
    </source>
</evidence>
<dbReference type="GO" id="GO:0043165">
    <property type="term" value="P:Gram-negative-bacterium-type cell outer membrane assembly"/>
    <property type="evidence" value="ECO:0007669"/>
    <property type="project" value="UniProtKB-UniRule"/>
</dbReference>
<comment type="function">
    <text evidence="4">Part of the outer membrane protein assembly complex, which is involved in assembly and insertion of beta-barrel proteins into the outer membrane.</text>
</comment>
<accession>A0A0M5KSW2</accession>
<sequence length="147" mass="16650">MKKLTFILLIALMASGCSNSLPKTPELPKMPKLSMPELPKMPKLSLPSWAKPKMPSIDVYKPTIMQGSVLDMNEVNKLQLGMSKESVMNLIGSPSIIDPFHQYQWDYINHSSIEGEIEIQYRLRLIFKDNLLTEIDKSGLESLSNDK</sequence>
<name>A0A0M5KSW2_9GAMM</name>
<evidence type="ECO:0000313" key="7">
    <source>
        <dbReference type="EMBL" id="ALE01603.1"/>
    </source>
</evidence>
<comment type="subunit">
    <text evidence="4">Part of the Bam complex.</text>
</comment>
<evidence type="ECO:0000313" key="8">
    <source>
        <dbReference type="Proteomes" id="UP000068905"/>
    </source>
</evidence>
<feature type="signal peptide" evidence="5">
    <location>
        <begin position="1"/>
        <end position="20"/>
    </location>
</feature>
<dbReference type="InterPro" id="IPR007450">
    <property type="entry name" value="BamE_dom"/>
</dbReference>
<evidence type="ECO:0000256" key="2">
    <source>
        <dbReference type="ARBA" id="ARBA00023136"/>
    </source>
</evidence>
<dbReference type="Proteomes" id="UP000068905">
    <property type="component" value="Chromosome"/>
</dbReference>
<dbReference type="RefSeq" id="WP_053819817.1">
    <property type="nucleotide sequence ID" value="NZ_CP006911.1"/>
</dbReference>
<keyword evidence="4" id="KW-0564">Palmitate</keyword>
<dbReference type="InterPro" id="IPR037873">
    <property type="entry name" value="BamE-like"/>
</dbReference>
<dbReference type="PROSITE" id="PS51257">
    <property type="entry name" value="PROKAR_LIPOPROTEIN"/>
    <property type="match status" value="1"/>
</dbReference>
<dbReference type="EMBL" id="CP006911">
    <property type="protein sequence ID" value="ALE01603.1"/>
    <property type="molecule type" value="Genomic_DNA"/>
</dbReference>
<keyword evidence="4" id="KW-0449">Lipoprotein</keyword>
<keyword evidence="8" id="KW-1185">Reference proteome</keyword>
<proteinExistence type="inferred from homology"/>
<dbReference type="KEGG" id="tsn:W908_02690"/>
<protein>
    <recommendedName>
        <fullName evidence="4">Outer membrane protein assembly factor BamE</fullName>
    </recommendedName>
</protein>
<dbReference type="STRING" id="1125411.W908_02690"/>
<evidence type="ECO:0000256" key="4">
    <source>
        <dbReference type="HAMAP-Rule" id="MF_00925"/>
    </source>
</evidence>
<dbReference type="Gene3D" id="3.30.1450.10">
    <property type="match status" value="1"/>
</dbReference>
<gene>
    <name evidence="4" type="primary">bamE</name>
    <name evidence="7" type="ORF">W908_02690</name>
</gene>
<organism evidence="7 8">
    <name type="scientific">Candidatus Pseudothioglobus singularis PS1</name>
    <dbReference type="NCBI Taxonomy" id="1125411"/>
    <lineage>
        <taxon>Bacteria</taxon>
        <taxon>Pseudomonadati</taxon>
        <taxon>Pseudomonadota</taxon>
        <taxon>Gammaproteobacteria</taxon>
        <taxon>Candidatus Pseudothioglobaceae</taxon>
        <taxon>Candidatus Pseudothioglobus</taxon>
    </lineage>
</organism>
<dbReference type="InterPro" id="IPR026592">
    <property type="entry name" value="BamE"/>
</dbReference>
<comment type="subcellular location">
    <subcellularLocation>
        <location evidence="4">Cell outer membrane</location>
        <topology evidence="4">Lipid-anchor</topology>
    </subcellularLocation>
</comment>
<dbReference type="Pfam" id="PF04355">
    <property type="entry name" value="BamE"/>
    <property type="match status" value="1"/>
</dbReference>
<feature type="domain" description="Outer membrane protein assembly factor BamE" evidence="6">
    <location>
        <begin position="67"/>
        <end position="133"/>
    </location>
</feature>
<comment type="similarity">
    <text evidence="4">Belongs to the BamE family.</text>
</comment>
<dbReference type="HAMAP" id="MF_00925">
    <property type="entry name" value="OM_assembly_BamE"/>
    <property type="match status" value="1"/>
</dbReference>
<keyword evidence="1 4" id="KW-0732">Signal</keyword>
<dbReference type="PANTHER" id="PTHR37482:SF1">
    <property type="entry name" value="OUTER MEMBRANE PROTEIN ASSEMBLY FACTOR BAME"/>
    <property type="match status" value="1"/>
</dbReference>
<evidence type="ECO:0000259" key="6">
    <source>
        <dbReference type="Pfam" id="PF04355"/>
    </source>
</evidence>
<dbReference type="GO" id="GO:1990063">
    <property type="term" value="C:Bam protein complex"/>
    <property type="evidence" value="ECO:0007669"/>
    <property type="project" value="TreeGrafter"/>
</dbReference>
<evidence type="ECO:0000256" key="1">
    <source>
        <dbReference type="ARBA" id="ARBA00022729"/>
    </source>
</evidence>